<keyword evidence="4" id="KW-0326">Glycosidase</keyword>
<keyword evidence="5" id="KW-1185">Reference proteome</keyword>
<dbReference type="Pfam" id="PF00933">
    <property type="entry name" value="Glyco_hydro_3"/>
    <property type="match status" value="1"/>
</dbReference>
<dbReference type="InterPro" id="IPR017853">
    <property type="entry name" value="GH"/>
</dbReference>
<keyword evidence="2 4" id="KW-0378">Hydrolase</keyword>
<feature type="domain" description="Fibronectin type III-like" evidence="3">
    <location>
        <begin position="689"/>
        <end position="753"/>
    </location>
</feature>
<dbReference type="SUPFAM" id="SSF51445">
    <property type="entry name" value="(Trans)glycosidases"/>
    <property type="match status" value="1"/>
</dbReference>
<sequence length="765" mass="79444">MARDEDRRIALNDFAGAGLPGLSYADGPCGIRGDDGATALPSALTLSATFDADLAQRYGDLLGAELVASGHNVLLGPELDIGRDPRAGRLAGGLGEDPLLTGELGGRIVRGVHAHRAIAVAKHFVCYNLERLRAGEGPMQERTDARDVLVGERELHELYLAPFRRAVERHGVVALLAAYVRVNGTYMAQSRDLLDVPRRLWGFEGFTVPDFLFAVRDAEAALAAGLDLPAMIVPGPPPLSERTPEMVDALDDDALARIGDHVRSAVSTAGLVAPTGIADTAALGTPEALRVAERVAIDGAVLLRNEGVLPLPAGARIALVGGEEIEHRLVTGGSAGVPLVGERLPGLETALESEGIRVAARAGGLPDVPVPPLVAGDGVDVSAVIEDSAGRRNVELAVAELPVDEIDHDHPWRAELTVVIPPHLGALVVAAEFAGEAQLLLDGTPVGSGFRDASPLLAGPHYVLRAVLPAATGSRTLVARFRTGPAFVFPAMGMVPRLSLGVVPLAPAVEAVDTVARDVDAVVVLAGRATGAGMDADDLGLPAGQAQVVEAAAATGTPVIVVTHGAGPIDTPWRDRVSALLHVGLSGERFAPALAAMLAGSAEPGGRLTLTWPDGSPAVPPADVDASGRLRYTEGVDIGYRSYERAGVEPAFWFGHGLGYADVELADAHADGQEVRVTLRAGAARGGKAVVQLYARPEAGETLKLVGFAAIRLESGQEATLPVAVHSDALCVWRDGTLRDGAGDYDVHVGFSRGDLRRTVTLRVG</sequence>
<dbReference type="InterPro" id="IPR050288">
    <property type="entry name" value="Cellulose_deg_GH3"/>
</dbReference>
<comment type="caution">
    <text evidence="4">The sequence shown here is derived from an EMBL/GenBank/DDBJ whole genome shotgun (WGS) entry which is preliminary data.</text>
</comment>
<dbReference type="InterPro" id="IPR026891">
    <property type="entry name" value="Fn3-like"/>
</dbReference>
<reference evidence="4 5" key="1">
    <citation type="submission" date="2020-08" db="EMBL/GenBank/DDBJ databases">
        <title>Sequencing the genomes of 1000 actinobacteria strains.</title>
        <authorList>
            <person name="Klenk H.-P."/>
        </authorList>
    </citation>
    <scope>NUCLEOTIDE SEQUENCE [LARGE SCALE GENOMIC DNA]</scope>
    <source>
        <strain evidence="4 5">DSM 12511</strain>
    </source>
</reference>
<protein>
    <submittedName>
        <fullName evidence="4">Beta-glucosidase</fullName>
        <ecNumber evidence="4">3.2.1.21</ecNumber>
    </submittedName>
</protein>
<dbReference type="PRINTS" id="PR00133">
    <property type="entry name" value="GLHYDRLASE3"/>
</dbReference>
<evidence type="ECO:0000259" key="3">
    <source>
        <dbReference type="SMART" id="SM01217"/>
    </source>
</evidence>
<dbReference type="InterPro" id="IPR002772">
    <property type="entry name" value="Glyco_hydro_3_C"/>
</dbReference>
<dbReference type="GO" id="GO:0005975">
    <property type="term" value="P:carbohydrate metabolic process"/>
    <property type="evidence" value="ECO:0007669"/>
    <property type="project" value="InterPro"/>
</dbReference>
<organism evidence="4 5">
    <name type="scientific">Microbacterium thalassium</name>
    <dbReference type="NCBI Taxonomy" id="362649"/>
    <lineage>
        <taxon>Bacteria</taxon>
        <taxon>Bacillati</taxon>
        <taxon>Actinomycetota</taxon>
        <taxon>Actinomycetes</taxon>
        <taxon>Micrococcales</taxon>
        <taxon>Microbacteriaceae</taxon>
        <taxon>Microbacterium</taxon>
    </lineage>
</organism>
<dbReference type="Pfam" id="PF14310">
    <property type="entry name" value="Fn3-like"/>
    <property type="match status" value="1"/>
</dbReference>
<dbReference type="RefSeq" id="WP_184750047.1">
    <property type="nucleotide sequence ID" value="NZ_BAAAJR010000003.1"/>
</dbReference>
<dbReference type="Gene3D" id="2.60.40.10">
    <property type="entry name" value="Immunoglobulins"/>
    <property type="match status" value="1"/>
</dbReference>
<dbReference type="Gene3D" id="3.40.50.1700">
    <property type="entry name" value="Glycoside hydrolase family 3 C-terminal domain"/>
    <property type="match status" value="2"/>
</dbReference>
<dbReference type="InterPro" id="IPR001764">
    <property type="entry name" value="Glyco_hydro_3_N"/>
</dbReference>
<dbReference type="EMBL" id="JACHML010000001">
    <property type="protein sequence ID" value="MBB6390840.1"/>
    <property type="molecule type" value="Genomic_DNA"/>
</dbReference>
<dbReference type="PANTHER" id="PTHR42715">
    <property type="entry name" value="BETA-GLUCOSIDASE"/>
    <property type="match status" value="1"/>
</dbReference>
<evidence type="ECO:0000313" key="4">
    <source>
        <dbReference type="EMBL" id="MBB6390840.1"/>
    </source>
</evidence>
<evidence type="ECO:0000313" key="5">
    <source>
        <dbReference type="Proteomes" id="UP000537775"/>
    </source>
</evidence>
<dbReference type="InterPro" id="IPR036881">
    <property type="entry name" value="Glyco_hydro_3_C_sf"/>
</dbReference>
<dbReference type="InterPro" id="IPR013783">
    <property type="entry name" value="Ig-like_fold"/>
</dbReference>
<dbReference type="SUPFAM" id="SSF52279">
    <property type="entry name" value="Beta-D-glucan exohydrolase, C-terminal domain"/>
    <property type="match status" value="1"/>
</dbReference>
<accession>A0A7X0KU64</accession>
<proteinExistence type="inferred from homology"/>
<comment type="similarity">
    <text evidence="1">Belongs to the glycosyl hydrolase 3 family.</text>
</comment>
<evidence type="ECO:0000256" key="1">
    <source>
        <dbReference type="ARBA" id="ARBA00005336"/>
    </source>
</evidence>
<name>A0A7X0KU64_9MICO</name>
<evidence type="ECO:0000256" key="2">
    <source>
        <dbReference type="ARBA" id="ARBA00022801"/>
    </source>
</evidence>
<dbReference type="Proteomes" id="UP000537775">
    <property type="component" value="Unassembled WGS sequence"/>
</dbReference>
<dbReference type="GO" id="GO:0008422">
    <property type="term" value="F:beta-glucosidase activity"/>
    <property type="evidence" value="ECO:0007669"/>
    <property type="project" value="UniProtKB-EC"/>
</dbReference>
<dbReference type="PANTHER" id="PTHR42715:SF10">
    <property type="entry name" value="BETA-GLUCOSIDASE"/>
    <property type="match status" value="1"/>
</dbReference>
<dbReference type="Gene3D" id="3.20.20.300">
    <property type="entry name" value="Glycoside hydrolase, family 3, N-terminal domain"/>
    <property type="match status" value="1"/>
</dbReference>
<dbReference type="AlphaFoldDB" id="A0A7X0KU64"/>
<dbReference type="SMART" id="SM01217">
    <property type="entry name" value="Fn3_like"/>
    <property type="match status" value="1"/>
</dbReference>
<dbReference type="EC" id="3.2.1.21" evidence="4"/>
<gene>
    <name evidence="4" type="ORF">HD594_001153</name>
</gene>
<dbReference type="InterPro" id="IPR036962">
    <property type="entry name" value="Glyco_hydro_3_N_sf"/>
</dbReference>
<dbReference type="Pfam" id="PF01915">
    <property type="entry name" value="Glyco_hydro_3_C"/>
    <property type="match status" value="1"/>
</dbReference>